<accession>A0A8A2VFF6</accession>
<dbReference type="GeneID" id="63186321"/>
<name>A0A8A2VFF6_9EURY</name>
<reference evidence="2 3" key="1">
    <citation type="submission" date="2021-03" db="EMBL/GenBank/DDBJ databases">
        <title>Haloterrigena longa sp. nov. and Haloterrigena limicola sp. nov., extremely halophilic archaea isolated from a salt lake.</title>
        <authorList>
            <person name="Henglin C."/>
        </authorList>
    </citation>
    <scope>NUCLEOTIDE SEQUENCE [LARGE SCALE GENOMIC DNA]</scope>
    <source>
        <strain evidence="2 3">KZCA68</strain>
    </source>
</reference>
<evidence type="ECO:0000313" key="2">
    <source>
        <dbReference type="EMBL" id="QSX00027.1"/>
    </source>
</evidence>
<dbReference type="EMBL" id="CP071462">
    <property type="protein sequence ID" value="QSX00027.1"/>
    <property type="molecule type" value="Genomic_DNA"/>
</dbReference>
<feature type="compositionally biased region" description="Acidic residues" evidence="1">
    <location>
        <begin position="39"/>
        <end position="49"/>
    </location>
</feature>
<dbReference type="RefSeq" id="WP_207289680.1">
    <property type="nucleotide sequence ID" value="NZ_CP071462.1"/>
</dbReference>
<gene>
    <name evidence="2" type="ORF">J0X25_03410</name>
</gene>
<dbReference type="Proteomes" id="UP000663203">
    <property type="component" value="Chromosome"/>
</dbReference>
<sequence>MSAIPFIAGTASASETNGYGTGSYGIGAYGGETGSETDTGTDSETDGTDTSEPSLENTIRFDGIGTSDVSEYEFTVTGTVEKSRDGGASINEEDTIDGNRVTGSLTGWRDAFRFSGDLDTLTVTGQARVYVNGNRVDPADYGGEQSQVVTIVGNGTYSEYQLTSDGSVEVIEGDDVTVASEGRAEGSIERGVHRLRLTGELVDFTFLEGGTQVYLENQRIDPADYSGDVTLPHVIVFDGTDASGPTNYSFTVDGRVSQSEYLGATIDESDSLDGATVTGVVGVGERDAYRFDGSIVDFSSAGEANVNVEYDASL</sequence>
<evidence type="ECO:0000313" key="3">
    <source>
        <dbReference type="Proteomes" id="UP000663203"/>
    </source>
</evidence>
<dbReference type="AlphaFoldDB" id="A0A8A2VFF6"/>
<dbReference type="KEGG" id="hakz:J0X25_03410"/>
<proteinExistence type="predicted"/>
<protein>
    <submittedName>
        <fullName evidence="2">Uncharacterized protein</fullName>
    </submittedName>
</protein>
<feature type="region of interest" description="Disordered" evidence="1">
    <location>
        <begin position="29"/>
        <end position="60"/>
    </location>
</feature>
<keyword evidence="3" id="KW-1185">Reference proteome</keyword>
<evidence type="ECO:0000256" key="1">
    <source>
        <dbReference type="SAM" id="MobiDB-lite"/>
    </source>
</evidence>
<organism evidence="2 3">
    <name type="scientific">Haloterrigena alkaliphila</name>
    <dbReference type="NCBI Taxonomy" id="2816475"/>
    <lineage>
        <taxon>Archaea</taxon>
        <taxon>Methanobacteriati</taxon>
        <taxon>Methanobacteriota</taxon>
        <taxon>Stenosarchaea group</taxon>
        <taxon>Halobacteria</taxon>
        <taxon>Halobacteriales</taxon>
        <taxon>Natrialbaceae</taxon>
        <taxon>Haloterrigena</taxon>
    </lineage>
</organism>